<name>A0A9P0CDY5_9CUCU</name>
<organism evidence="1 2">
    <name type="scientific">Psylliodes chrysocephalus</name>
    <dbReference type="NCBI Taxonomy" id="3402493"/>
    <lineage>
        <taxon>Eukaryota</taxon>
        <taxon>Metazoa</taxon>
        <taxon>Ecdysozoa</taxon>
        <taxon>Arthropoda</taxon>
        <taxon>Hexapoda</taxon>
        <taxon>Insecta</taxon>
        <taxon>Pterygota</taxon>
        <taxon>Neoptera</taxon>
        <taxon>Endopterygota</taxon>
        <taxon>Coleoptera</taxon>
        <taxon>Polyphaga</taxon>
        <taxon>Cucujiformia</taxon>
        <taxon>Chrysomeloidea</taxon>
        <taxon>Chrysomelidae</taxon>
        <taxon>Galerucinae</taxon>
        <taxon>Alticini</taxon>
        <taxon>Psylliodes</taxon>
    </lineage>
</organism>
<dbReference type="Proteomes" id="UP001153636">
    <property type="component" value="Chromosome 11"/>
</dbReference>
<gene>
    <name evidence="1" type="ORF">PSYICH_LOCUS2995</name>
</gene>
<sequence length="206" mass="24599">MAMHALFLKFAKNLNSIKITFLIPGHTYMHVDSVHGSIEVYTKKMLVWAPSEWPTVIRNSRINPRPYEVITLTHRDFYDFKVIQKRFWPDKIKKDTTGNIIRYLDIRQMIFLKGSNEVQFKYLLRDASSFIYLDTRGSRNMHLPPLYSAPQAIPQKKYESIMEMCEKKIIPTEYQQEYNLLIGNKDIVLTYLNQMKRMNLLKYFEF</sequence>
<accession>A0A9P0CDY5</accession>
<dbReference type="EMBL" id="OV651823">
    <property type="protein sequence ID" value="CAH1101742.1"/>
    <property type="molecule type" value="Genomic_DNA"/>
</dbReference>
<dbReference type="OrthoDB" id="6773632at2759"/>
<dbReference type="AlphaFoldDB" id="A0A9P0CDY5"/>
<reference evidence="1" key="1">
    <citation type="submission" date="2022-01" db="EMBL/GenBank/DDBJ databases">
        <authorList>
            <person name="King R."/>
        </authorList>
    </citation>
    <scope>NUCLEOTIDE SEQUENCE</scope>
</reference>
<evidence type="ECO:0000313" key="2">
    <source>
        <dbReference type="Proteomes" id="UP001153636"/>
    </source>
</evidence>
<proteinExistence type="predicted"/>
<evidence type="ECO:0000313" key="1">
    <source>
        <dbReference type="EMBL" id="CAH1101742.1"/>
    </source>
</evidence>
<keyword evidence="2" id="KW-1185">Reference proteome</keyword>
<protein>
    <submittedName>
        <fullName evidence="1">Uncharacterized protein</fullName>
    </submittedName>
</protein>